<evidence type="ECO:0000256" key="6">
    <source>
        <dbReference type="ARBA" id="ARBA00023316"/>
    </source>
</evidence>
<dbReference type="STRING" id="52.CMC5_050170"/>
<sequence length="549" mass="57771">MPHQGLDDQKLARSEGFVHASAMTSVTSPSLVSRAVHALALASLAATGCTGAEGGVGLSKGAAQGPLEVPEPAADGPKLVAVRAGAVVLERPEAGARKVGELSAGALVARSGSTYGKKGCPGGWYAVRPRGFVCNGDGVTLRVEVAPLLPAPPQVARPLPYRYGRALTAGMPAYVGVPDAAALGEAEPDLRRWQSKVSERAGMPIGAAANDVPLDERGVASGPPVLLPTAEGVGDDGKRTEGSFFGFVGGNAAAPLVPLSVVAGEVGAKVSALRKGSGVAITRSFEISEAGAGEGRRFGVTPEGRLVPADRLQAVPGSTWHGIDLEKDPLPVAFVHRYEVHAWSLAPGKATMTDDELEKRTAVPLTGRFRTVEGMRFEEARAGYWLRAQDLVVVVKRTKFPDFAQGSTRWLDVSVANQTLTAYEGQKAVYATLVSTGHDQLQDAATTASTPRGVFRVRSKHVTRGVDPREVGESFDVADAPWVMELDPAVSLTGMYWSDTVGEARTFHNVAMLPVDARRLFTWTEPQVPEGWHAVYSGEGEGTIVNIRP</sequence>
<comment type="similarity">
    <text evidence="2">Belongs to the YkuD family.</text>
</comment>
<evidence type="ECO:0000256" key="4">
    <source>
        <dbReference type="ARBA" id="ARBA00022960"/>
    </source>
</evidence>
<evidence type="ECO:0000256" key="2">
    <source>
        <dbReference type="ARBA" id="ARBA00005992"/>
    </source>
</evidence>
<keyword evidence="9" id="KW-1185">Reference proteome</keyword>
<comment type="pathway">
    <text evidence="1">Cell wall biogenesis; peptidoglycan biosynthesis.</text>
</comment>
<evidence type="ECO:0000313" key="9">
    <source>
        <dbReference type="Proteomes" id="UP000067626"/>
    </source>
</evidence>
<dbReference type="Pfam" id="PF03734">
    <property type="entry name" value="YkuD"/>
    <property type="match status" value="1"/>
</dbReference>
<evidence type="ECO:0000256" key="1">
    <source>
        <dbReference type="ARBA" id="ARBA00004752"/>
    </source>
</evidence>
<dbReference type="GO" id="GO:0016740">
    <property type="term" value="F:transferase activity"/>
    <property type="evidence" value="ECO:0007669"/>
    <property type="project" value="UniProtKB-KW"/>
</dbReference>
<keyword evidence="5" id="KW-0573">Peptidoglycan synthesis</keyword>
<gene>
    <name evidence="8" type="ORF">CMC5_050170</name>
</gene>
<dbReference type="Gene3D" id="2.40.440.10">
    <property type="entry name" value="L,D-transpeptidase catalytic domain-like"/>
    <property type="match status" value="1"/>
</dbReference>
<name>A0A0K1EJL0_CHOCO</name>
<dbReference type="GO" id="GO:0071555">
    <property type="term" value="P:cell wall organization"/>
    <property type="evidence" value="ECO:0007669"/>
    <property type="project" value="UniProtKB-KW"/>
</dbReference>
<dbReference type="InterPro" id="IPR038063">
    <property type="entry name" value="Transpep_catalytic_dom"/>
</dbReference>
<accession>A0A0K1EJL0</accession>
<dbReference type="AlphaFoldDB" id="A0A0K1EJL0"/>
<proteinExistence type="inferred from homology"/>
<keyword evidence="3" id="KW-0808">Transferase</keyword>
<dbReference type="GO" id="GO:0008360">
    <property type="term" value="P:regulation of cell shape"/>
    <property type="evidence" value="ECO:0007669"/>
    <property type="project" value="UniProtKB-KW"/>
</dbReference>
<evidence type="ECO:0000256" key="5">
    <source>
        <dbReference type="ARBA" id="ARBA00022984"/>
    </source>
</evidence>
<keyword evidence="6" id="KW-0961">Cell wall biogenesis/degradation</keyword>
<dbReference type="InterPro" id="IPR005490">
    <property type="entry name" value="LD_TPept_cat_dom"/>
</dbReference>
<dbReference type="GO" id="GO:0004180">
    <property type="term" value="F:carboxypeptidase activity"/>
    <property type="evidence" value="ECO:0007669"/>
    <property type="project" value="UniProtKB-ARBA"/>
</dbReference>
<dbReference type="SUPFAM" id="SSF141523">
    <property type="entry name" value="L,D-transpeptidase catalytic domain-like"/>
    <property type="match status" value="1"/>
</dbReference>
<feature type="domain" description="L,D-TPase catalytic" evidence="7">
    <location>
        <begin position="409"/>
        <end position="465"/>
    </location>
</feature>
<keyword evidence="4" id="KW-0133">Cell shape</keyword>
<dbReference type="UniPathway" id="UPA00219"/>
<organism evidence="8 9">
    <name type="scientific">Chondromyces crocatus</name>
    <dbReference type="NCBI Taxonomy" id="52"/>
    <lineage>
        <taxon>Bacteria</taxon>
        <taxon>Pseudomonadati</taxon>
        <taxon>Myxococcota</taxon>
        <taxon>Polyangia</taxon>
        <taxon>Polyangiales</taxon>
        <taxon>Polyangiaceae</taxon>
        <taxon>Chondromyces</taxon>
    </lineage>
</organism>
<dbReference type="EMBL" id="CP012159">
    <property type="protein sequence ID" value="AKT40862.1"/>
    <property type="molecule type" value="Genomic_DNA"/>
</dbReference>
<dbReference type="CDD" id="cd16913">
    <property type="entry name" value="YkuD_like"/>
    <property type="match status" value="1"/>
</dbReference>
<protein>
    <recommendedName>
        <fullName evidence="7">L,D-TPase catalytic domain-containing protein</fullName>
    </recommendedName>
</protein>
<dbReference type="KEGG" id="ccro:CMC5_050170"/>
<reference evidence="8 9" key="1">
    <citation type="submission" date="2015-07" db="EMBL/GenBank/DDBJ databases">
        <title>Genome analysis of myxobacterium Chondromyces crocatus Cm c5 reveals a high potential for natural compound synthesis and the genetic basis for the loss of fruiting body formation.</title>
        <authorList>
            <person name="Zaburannyi N."/>
            <person name="Bunk B."/>
            <person name="Maier J."/>
            <person name="Overmann J."/>
            <person name="Mueller R."/>
        </authorList>
    </citation>
    <scope>NUCLEOTIDE SEQUENCE [LARGE SCALE GENOMIC DNA]</scope>
    <source>
        <strain evidence="8 9">Cm c5</strain>
    </source>
</reference>
<dbReference type="Proteomes" id="UP000067626">
    <property type="component" value="Chromosome"/>
</dbReference>
<evidence type="ECO:0000313" key="8">
    <source>
        <dbReference type="EMBL" id="AKT40862.1"/>
    </source>
</evidence>
<evidence type="ECO:0000259" key="7">
    <source>
        <dbReference type="Pfam" id="PF03734"/>
    </source>
</evidence>
<evidence type="ECO:0000256" key="3">
    <source>
        <dbReference type="ARBA" id="ARBA00022679"/>
    </source>
</evidence>
<dbReference type="GO" id="GO:0009252">
    <property type="term" value="P:peptidoglycan biosynthetic process"/>
    <property type="evidence" value="ECO:0007669"/>
    <property type="project" value="UniProtKB-UniPathway"/>
</dbReference>